<keyword evidence="1" id="KW-0472">Membrane</keyword>
<dbReference type="RefSeq" id="WP_215626876.1">
    <property type="nucleotide sequence ID" value="NZ_CP067089.2"/>
</dbReference>
<sequence>MENEVRMKSKDVFFGIGIIVFVGIFYSQTVNLPPKAAEFPRVLLALMLIAAVGIIVRSLWRQKKGKAEEREEKSISFKEFVLIALIPSGILFAICALMTVIGFYLGCFLLFIVIYILQDVIIKGKFSLKRKDVITLLISTTAICVVFYVCFSVLLRLPVPIGPWGF</sequence>
<dbReference type="AlphaFoldDB" id="A0A7T8BBV0"/>
<feature type="transmembrane region" description="Helical" evidence="1">
    <location>
        <begin position="12"/>
        <end position="30"/>
    </location>
</feature>
<feature type="domain" description="DUF1468" evidence="2">
    <location>
        <begin position="14"/>
        <end position="160"/>
    </location>
</feature>
<evidence type="ECO:0000313" key="3">
    <source>
        <dbReference type="EMBL" id="QQO09573.1"/>
    </source>
</evidence>
<dbReference type="Pfam" id="PF07331">
    <property type="entry name" value="TctB"/>
    <property type="match status" value="1"/>
</dbReference>
<evidence type="ECO:0000259" key="2">
    <source>
        <dbReference type="Pfam" id="PF07331"/>
    </source>
</evidence>
<feature type="transmembrane region" description="Helical" evidence="1">
    <location>
        <begin position="80"/>
        <end position="97"/>
    </location>
</feature>
<keyword evidence="4" id="KW-1185">Reference proteome</keyword>
<accession>A0A7T8BBV0</accession>
<reference evidence="3" key="1">
    <citation type="submission" date="2021-01" db="EMBL/GenBank/DDBJ databases">
        <title>Description of Breznakiella homolactica.</title>
        <authorList>
            <person name="Song Y."/>
            <person name="Brune A."/>
        </authorList>
    </citation>
    <scope>NUCLEOTIDE SEQUENCE</scope>
    <source>
        <strain evidence="3">RmG30</strain>
    </source>
</reference>
<keyword evidence="1" id="KW-1133">Transmembrane helix</keyword>
<proteinExistence type="predicted"/>
<name>A0A7T8BBV0_9SPIR</name>
<keyword evidence="1" id="KW-0812">Transmembrane</keyword>
<dbReference type="EMBL" id="CP067089">
    <property type="protein sequence ID" value="QQO09573.1"/>
    <property type="molecule type" value="Genomic_DNA"/>
</dbReference>
<dbReference type="InterPro" id="IPR009936">
    <property type="entry name" value="DUF1468"/>
</dbReference>
<gene>
    <name evidence="3" type="ORF">JFL75_01245</name>
</gene>
<protein>
    <submittedName>
        <fullName evidence="3">Tripartite tricarboxylate transporter TctB family protein</fullName>
    </submittedName>
</protein>
<evidence type="ECO:0000313" key="4">
    <source>
        <dbReference type="Proteomes" id="UP000595917"/>
    </source>
</evidence>
<evidence type="ECO:0000256" key="1">
    <source>
        <dbReference type="SAM" id="Phobius"/>
    </source>
</evidence>
<organism evidence="3 4">
    <name type="scientific">Breznakiella homolactica</name>
    <dbReference type="NCBI Taxonomy" id="2798577"/>
    <lineage>
        <taxon>Bacteria</taxon>
        <taxon>Pseudomonadati</taxon>
        <taxon>Spirochaetota</taxon>
        <taxon>Spirochaetia</taxon>
        <taxon>Spirochaetales</taxon>
        <taxon>Breznakiellaceae</taxon>
        <taxon>Breznakiella</taxon>
    </lineage>
</organism>
<feature type="transmembrane region" description="Helical" evidence="1">
    <location>
        <begin position="42"/>
        <end position="60"/>
    </location>
</feature>
<feature type="transmembrane region" description="Helical" evidence="1">
    <location>
        <begin position="134"/>
        <end position="157"/>
    </location>
</feature>
<feature type="transmembrane region" description="Helical" evidence="1">
    <location>
        <begin position="103"/>
        <end position="122"/>
    </location>
</feature>
<dbReference type="Proteomes" id="UP000595917">
    <property type="component" value="Chromosome"/>
</dbReference>
<dbReference type="KEGG" id="bhc:JFL75_01245"/>